<feature type="region of interest" description="Disordered" evidence="1">
    <location>
        <begin position="468"/>
        <end position="521"/>
    </location>
</feature>
<evidence type="ECO:0000313" key="3">
    <source>
        <dbReference type="Proteomes" id="UP000078512"/>
    </source>
</evidence>
<feature type="region of interest" description="Disordered" evidence="1">
    <location>
        <begin position="681"/>
        <end position="707"/>
    </location>
</feature>
<feature type="region of interest" description="Disordered" evidence="1">
    <location>
        <begin position="317"/>
        <end position="338"/>
    </location>
</feature>
<evidence type="ECO:0000256" key="1">
    <source>
        <dbReference type="SAM" id="MobiDB-lite"/>
    </source>
</evidence>
<feature type="region of interest" description="Disordered" evidence="1">
    <location>
        <begin position="1128"/>
        <end position="1160"/>
    </location>
</feature>
<feature type="compositionally biased region" description="Polar residues" evidence="1">
    <location>
        <begin position="1074"/>
        <end position="1089"/>
    </location>
</feature>
<dbReference type="OrthoDB" id="2394620at2759"/>
<accession>A0A197JJM9</accession>
<reference evidence="2 3" key="1">
    <citation type="submission" date="2016-05" db="EMBL/GenBank/DDBJ databases">
        <title>Genome sequencing reveals origins of a unique bacterial endosymbiosis in the earliest lineages of terrestrial Fungi.</title>
        <authorList>
            <consortium name="DOE Joint Genome Institute"/>
            <person name="Uehling J."/>
            <person name="Gryganskyi A."/>
            <person name="Hameed K."/>
            <person name="Tschaplinski T."/>
            <person name="Misztal P."/>
            <person name="Wu S."/>
            <person name="Desiro A."/>
            <person name="Vande Pol N."/>
            <person name="Du Z.-Y."/>
            <person name="Zienkiewicz A."/>
            <person name="Zienkiewicz K."/>
            <person name="Morin E."/>
            <person name="Tisserant E."/>
            <person name="Splivallo R."/>
            <person name="Hainaut M."/>
            <person name="Henrissat B."/>
            <person name="Ohm R."/>
            <person name="Kuo A."/>
            <person name="Yan J."/>
            <person name="Lipzen A."/>
            <person name="Nolan M."/>
            <person name="Labutti K."/>
            <person name="Barry K."/>
            <person name="Goldstein A."/>
            <person name="Labbe J."/>
            <person name="Schadt C."/>
            <person name="Tuskan G."/>
            <person name="Grigoriev I."/>
            <person name="Martin F."/>
            <person name="Vilgalys R."/>
            <person name="Bonito G."/>
        </authorList>
    </citation>
    <scope>NUCLEOTIDE SEQUENCE [LARGE SCALE GENOMIC DNA]</scope>
    <source>
        <strain evidence="2 3">AG-77</strain>
    </source>
</reference>
<dbReference type="EMBL" id="KV442089">
    <property type="protein sequence ID" value="OAQ24711.1"/>
    <property type="molecule type" value="Genomic_DNA"/>
</dbReference>
<feature type="region of interest" description="Disordered" evidence="1">
    <location>
        <begin position="1"/>
        <end position="28"/>
    </location>
</feature>
<feature type="compositionally biased region" description="Polar residues" evidence="1">
    <location>
        <begin position="1097"/>
        <end position="1106"/>
    </location>
</feature>
<feature type="compositionally biased region" description="Polar residues" evidence="1">
    <location>
        <begin position="317"/>
        <end position="328"/>
    </location>
</feature>
<feature type="compositionally biased region" description="Polar residues" evidence="1">
    <location>
        <begin position="499"/>
        <end position="509"/>
    </location>
</feature>
<feature type="compositionally biased region" description="Low complexity" evidence="1">
    <location>
        <begin position="1057"/>
        <end position="1073"/>
    </location>
</feature>
<name>A0A197JJM9_9FUNG</name>
<feature type="compositionally biased region" description="Acidic residues" evidence="1">
    <location>
        <begin position="685"/>
        <end position="703"/>
    </location>
</feature>
<dbReference type="Proteomes" id="UP000078512">
    <property type="component" value="Unassembled WGS sequence"/>
</dbReference>
<proteinExistence type="predicted"/>
<evidence type="ECO:0000313" key="2">
    <source>
        <dbReference type="EMBL" id="OAQ24711.1"/>
    </source>
</evidence>
<organism evidence="2 3">
    <name type="scientific">Linnemannia elongata AG-77</name>
    <dbReference type="NCBI Taxonomy" id="1314771"/>
    <lineage>
        <taxon>Eukaryota</taxon>
        <taxon>Fungi</taxon>
        <taxon>Fungi incertae sedis</taxon>
        <taxon>Mucoromycota</taxon>
        <taxon>Mortierellomycotina</taxon>
        <taxon>Mortierellomycetes</taxon>
        <taxon>Mortierellales</taxon>
        <taxon>Mortierellaceae</taxon>
        <taxon>Linnemannia</taxon>
    </lineage>
</organism>
<feature type="compositionally biased region" description="Low complexity" evidence="1">
    <location>
        <begin position="468"/>
        <end position="498"/>
    </location>
</feature>
<keyword evidence="3" id="KW-1185">Reference proteome</keyword>
<dbReference type="AlphaFoldDB" id="A0A197JJM9"/>
<feature type="region of interest" description="Disordered" evidence="1">
    <location>
        <begin position="720"/>
        <end position="745"/>
    </location>
</feature>
<gene>
    <name evidence="2" type="ORF">K457DRAFT_141729</name>
</gene>
<feature type="region of interest" description="Disordered" evidence="1">
    <location>
        <begin position="1051"/>
        <end position="1108"/>
    </location>
</feature>
<sequence>MLASDGLSNGYHHPNHQQYPPPTAEEEEFARKEVLLRQPGLLQEMQLVTQKRISLQRKPSANPSGPGAIGTNLPSLFVILPTVATTPPTHVDHHNHFYNNNIRIDRGRLDFRLHFVCHYGEDDQVYRGCELEGEGQDKTLPSLPRLHICEDDGYAIQDTRSFCEEYKISLLSLLHAAHVSCSPPHIQQQYEDQFVHYNLRHHHLWEEGGGGMNSTAAAAAAVASLHLASSTPSPPLAPAGSIIDRIEIAILYLLRYHFSEQVLQEISLENAGDDYDADSLTQMQLSDIADSDKERVVATMSTDGRILGPLRQKNVYHHTSVNNGNSNGTATMDMDDDAAPNGTTSSVLTGLVQWLCPAHINCSANTWDSFRSLCLPDPTDTTTANSFDCCVETDRAIEVSFRQREHAQRFYSALRSEKCVVKLRIHLEWDDLSNQDLAEFATAVWEGNLSDVTLDCCCCPEGGPDAGAGPMTTTATTMTTSTAGRSGSGVASAVATGTNASRRQNQHDPSSSTSSSRHHEYHHLQHHRHGLSFAPLLGIIYSPFLVSFTLENFAGHFSTLRDSNFNVHNLQEYSFDDYQQQLFNANYQLRTDIQLRLPYTNSLHVLVLSRCSRTAYAREISSLLLHSPNLTELQIECDNIDSVLPVVADATQQFRQVLFLKLSESSWESVEITFKRLPAKSTSDMDIDENGNEDSGEMEEQQSDSDPKVVDLILQQEQQEQRQQEQRQLKKSRSKAGYRPSSSSFPAINDVQMKLYNSYRKWQHISELARKTRRPPCPILQMCGAIENLTTYCYLRLWEDHQDAFGRLLDYNPRLQGLELMCETPSIPHLWRFLVARHSVSQSSRPPQERSFLRLRINDEDCSLMAVTRNINVLVLHSYSLDRRERHRELLRSLGDITPALCFGSNFQDADQMELLKEHLEVDGLMFTNVTWVLGRRIPSDAFLNSLRQILTTASQRDQLEWFTIRVYAPLLKVPELIRLWNAIVAEAPLNDAEHGTWIRRSLGLELPPSSPPLQNGSTVVPVTGVPSSRAMMTQEEMMAVSVKEIRDRASGLNRGSSSYPSSSPTSTSTPASQRQRFNPSADSSTPTSVGAGGPTERQTGKSSNMFPLDSERTLVLSSSQYFYSSLSSSSSSVVNHPHSAETHSLSLLKVRQSLPGPSR</sequence>
<protein>
    <submittedName>
        <fullName evidence="2">Uncharacterized protein</fullName>
    </submittedName>
</protein>